<evidence type="ECO:0000256" key="3">
    <source>
        <dbReference type="ARBA" id="ARBA00022692"/>
    </source>
</evidence>
<evidence type="ECO:0000256" key="10">
    <source>
        <dbReference type="RuleBase" id="RU362081"/>
    </source>
</evidence>
<comment type="caution">
    <text evidence="12">The sequence shown here is derived from an EMBL/GenBank/DDBJ whole genome shotgun (WGS) entry which is preliminary data.</text>
</comment>
<dbReference type="SFLD" id="SFLDG00002">
    <property type="entry name" value="C1.7:_P-type_atpase_like"/>
    <property type="match status" value="1"/>
</dbReference>
<dbReference type="GO" id="GO:0055070">
    <property type="term" value="P:copper ion homeostasis"/>
    <property type="evidence" value="ECO:0007669"/>
    <property type="project" value="TreeGrafter"/>
</dbReference>
<dbReference type="PROSITE" id="PS00154">
    <property type="entry name" value="ATPASE_E1_E2"/>
    <property type="match status" value="1"/>
</dbReference>
<dbReference type="PANTHER" id="PTHR43520:SF8">
    <property type="entry name" value="P-TYPE CU(+) TRANSPORTER"/>
    <property type="match status" value="1"/>
</dbReference>
<evidence type="ECO:0000259" key="11">
    <source>
        <dbReference type="Pfam" id="PF00122"/>
    </source>
</evidence>
<evidence type="ECO:0000256" key="5">
    <source>
        <dbReference type="ARBA" id="ARBA00022741"/>
    </source>
</evidence>
<dbReference type="GO" id="GO:0043682">
    <property type="term" value="F:P-type divalent copper transporter activity"/>
    <property type="evidence" value="ECO:0007669"/>
    <property type="project" value="TreeGrafter"/>
</dbReference>
<dbReference type="Gene3D" id="3.40.1110.10">
    <property type="entry name" value="Calcium-transporting ATPase, cytoplasmic domain N"/>
    <property type="match status" value="1"/>
</dbReference>
<dbReference type="InterPro" id="IPR027256">
    <property type="entry name" value="P-typ_ATPase_IB"/>
</dbReference>
<dbReference type="GO" id="GO:0005524">
    <property type="term" value="F:ATP binding"/>
    <property type="evidence" value="ECO:0007669"/>
    <property type="project" value="UniProtKB-UniRule"/>
</dbReference>
<dbReference type="AlphaFoldDB" id="A0A2M8LBY3"/>
<dbReference type="InterPro" id="IPR001757">
    <property type="entry name" value="P_typ_ATPase"/>
</dbReference>
<keyword evidence="5 10" id="KW-0547">Nucleotide-binding</keyword>
<feature type="domain" description="P-type ATPase A" evidence="11">
    <location>
        <begin position="153"/>
        <end position="253"/>
    </location>
</feature>
<dbReference type="GO" id="GO:0012505">
    <property type="term" value="C:endomembrane system"/>
    <property type="evidence" value="ECO:0007669"/>
    <property type="project" value="UniProtKB-SubCell"/>
</dbReference>
<feature type="transmembrane region" description="Helical" evidence="10">
    <location>
        <begin position="643"/>
        <end position="662"/>
    </location>
</feature>
<evidence type="ECO:0000256" key="6">
    <source>
        <dbReference type="ARBA" id="ARBA00022840"/>
    </source>
</evidence>
<dbReference type="InterPro" id="IPR059000">
    <property type="entry name" value="ATPase_P-type_domA"/>
</dbReference>
<accession>A0A2M8LBY3</accession>
<dbReference type="InterPro" id="IPR044492">
    <property type="entry name" value="P_typ_ATPase_HD_dom"/>
</dbReference>
<dbReference type="NCBIfam" id="TIGR01525">
    <property type="entry name" value="ATPase-IB_hvy"/>
    <property type="match status" value="1"/>
</dbReference>
<feature type="transmembrane region" description="Helical" evidence="10">
    <location>
        <begin position="89"/>
        <end position="111"/>
    </location>
</feature>
<feature type="transmembrane region" description="Helical" evidence="10">
    <location>
        <begin position="270"/>
        <end position="292"/>
    </location>
</feature>
<dbReference type="NCBIfam" id="TIGR01511">
    <property type="entry name" value="ATPase-IB1_Cu"/>
    <property type="match status" value="1"/>
</dbReference>
<comment type="similarity">
    <text evidence="2 10">Belongs to the cation transport ATPase (P-type) (TC 3.A.3) family. Type IB subfamily.</text>
</comment>
<feature type="transmembrane region" description="Helical" evidence="10">
    <location>
        <begin position="614"/>
        <end position="637"/>
    </location>
</feature>
<dbReference type="InterPro" id="IPR023299">
    <property type="entry name" value="ATPase_P-typ_cyto_dom_N"/>
</dbReference>
<feature type="transmembrane region" description="Helical" evidence="10">
    <location>
        <begin position="117"/>
        <end position="136"/>
    </location>
</feature>
<feature type="transmembrane region" description="Helical" evidence="10">
    <location>
        <begin position="25"/>
        <end position="45"/>
    </location>
</feature>
<keyword evidence="9 10" id="KW-0472">Membrane</keyword>
<dbReference type="Pfam" id="PF00702">
    <property type="entry name" value="Hydrolase"/>
    <property type="match status" value="1"/>
</dbReference>
<reference evidence="13" key="1">
    <citation type="submission" date="2017-09" db="EMBL/GenBank/DDBJ databases">
        <title>Depth-based differentiation of microbial function through sediment-hosted aquifers and enrichment of novel symbionts in the deep terrestrial subsurface.</title>
        <authorList>
            <person name="Probst A.J."/>
            <person name="Ladd B."/>
            <person name="Jarett J.K."/>
            <person name="Geller-Mcgrath D.E."/>
            <person name="Sieber C.M.K."/>
            <person name="Emerson J.B."/>
            <person name="Anantharaman K."/>
            <person name="Thomas B.C."/>
            <person name="Malmstrom R."/>
            <person name="Stieglmeier M."/>
            <person name="Klingl A."/>
            <person name="Woyke T."/>
            <person name="Ryan C.M."/>
            <person name="Banfield J.F."/>
        </authorList>
    </citation>
    <scope>NUCLEOTIDE SEQUENCE [LARGE SCALE GENOMIC DNA]</scope>
</reference>
<dbReference type="SFLD" id="SFLDF00027">
    <property type="entry name" value="p-type_atpase"/>
    <property type="match status" value="1"/>
</dbReference>
<keyword evidence="4 10" id="KW-0479">Metal-binding</keyword>
<evidence type="ECO:0000256" key="7">
    <source>
        <dbReference type="ARBA" id="ARBA00022967"/>
    </source>
</evidence>
<dbReference type="SUPFAM" id="SSF81653">
    <property type="entry name" value="Calcium ATPase, transduction domain A"/>
    <property type="match status" value="1"/>
</dbReference>
<dbReference type="InterPro" id="IPR023298">
    <property type="entry name" value="ATPase_P-typ_TM_dom_sf"/>
</dbReference>
<evidence type="ECO:0000256" key="9">
    <source>
        <dbReference type="ARBA" id="ARBA00023136"/>
    </source>
</evidence>
<dbReference type="GO" id="GO:0005886">
    <property type="term" value="C:plasma membrane"/>
    <property type="evidence" value="ECO:0007669"/>
    <property type="project" value="UniProtKB-SubCell"/>
</dbReference>
<keyword evidence="7" id="KW-1278">Translocase</keyword>
<keyword evidence="6 10" id="KW-0067">ATP-binding</keyword>
<keyword evidence="3 10" id="KW-0812">Transmembrane</keyword>
<dbReference type="Gene3D" id="3.40.50.1000">
    <property type="entry name" value="HAD superfamily/HAD-like"/>
    <property type="match status" value="1"/>
</dbReference>
<feature type="transmembrane region" description="Helical" evidence="10">
    <location>
        <begin position="298"/>
        <end position="323"/>
    </location>
</feature>
<gene>
    <name evidence="12" type="ORF">COV02_00130</name>
</gene>
<dbReference type="InterPro" id="IPR018303">
    <property type="entry name" value="ATPase_P-typ_P_site"/>
</dbReference>
<dbReference type="SUPFAM" id="SSF56784">
    <property type="entry name" value="HAD-like"/>
    <property type="match status" value="1"/>
</dbReference>
<dbReference type="Proteomes" id="UP000230959">
    <property type="component" value="Unassembled WGS sequence"/>
</dbReference>
<evidence type="ECO:0000256" key="4">
    <source>
        <dbReference type="ARBA" id="ARBA00022723"/>
    </source>
</evidence>
<dbReference type="InterPro" id="IPR036412">
    <property type="entry name" value="HAD-like_sf"/>
</dbReference>
<dbReference type="InterPro" id="IPR008250">
    <property type="entry name" value="ATPase_P-typ_transduc_dom_A_sf"/>
</dbReference>
<keyword evidence="8 10" id="KW-1133">Transmembrane helix</keyword>
<dbReference type="GO" id="GO:0016887">
    <property type="term" value="F:ATP hydrolysis activity"/>
    <property type="evidence" value="ECO:0007669"/>
    <property type="project" value="InterPro"/>
</dbReference>
<evidence type="ECO:0000256" key="2">
    <source>
        <dbReference type="ARBA" id="ARBA00006024"/>
    </source>
</evidence>
<evidence type="ECO:0000313" key="13">
    <source>
        <dbReference type="Proteomes" id="UP000230959"/>
    </source>
</evidence>
<evidence type="ECO:0000313" key="12">
    <source>
        <dbReference type="EMBL" id="PJE74140.1"/>
    </source>
</evidence>
<dbReference type="SUPFAM" id="SSF81665">
    <property type="entry name" value="Calcium ATPase, transmembrane domain M"/>
    <property type="match status" value="1"/>
</dbReference>
<dbReference type="PANTHER" id="PTHR43520">
    <property type="entry name" value="ATP7, ISOFORM B"/>
    <property type="match status" value="1"/>
</dbReference>
<dbReference type="PRINTS" id="PR00119">
    <property type="entry name" value="CATATPASE"/>
</dbReference>
<dbReference type="PRINTS" id="PR00120">
    <property type="entry name" value="HATPASE"/>
</dbReference>
<protein>
    <submittedName>
        <fullName evidence="12">Copper-translocating P-type ATPase</fullName>
    </submittedName>
</protein>
<evidence type="ECO:0000256" key="8">
    <source>
        <dbReference type="ARBA" id="ARBA00022989"/>
    </source>
</evidence>
<dbReference type="Gene3D" id="2.70.150.10">
    <property type="entry name" value="Calcium-transporting ATPase, cytoplasmic transduction domain A"/>
    <property type="match status" value="1"/>
</dbReference>
<dbReference type="GO" id="GO:0005507">
    <property type="term" value="F:copper ion binding"/>
    <property type="evidence" value="ECO:0007669"/>
    <property type="project" value="TreeGrafter"/>
</dbReference>
<dbReference type="FunFam" id="2.70.150.10:FF:000002">
    <property type="entry name" value="Copper-transporting ATPase 1, putative"/>
    <property type="match status" value="1"/>
</dbReference>
<keyword evidence="10" id="KW-1003">Cell membrane</keyword>
<sequence>MKNKNNHCCHSSGGGMSSHGSAKEFLNKFWIITALLVPLFLSSGIGSKIFGLEGYVLNDYIQFIIASAIFWFGLVFFRHAWHEIKTRKYGMMTLVSLAVGSGYLFSVAGVFVPALEIKFYLEISTLIWVLMFGHYLEARSGAAAGNALEEIAKLLPKKARVIKDGTEKEVDVAALKEGDIVFIRPGEKAPADGNVIEGGANVNEALITGESKPVEKKKESKVMAGSICLDGSLTVKITRAGENSTIGQIKNLIAKAQKTKPSSQRLADKAAGVLTFVAAAAAVLALLIWAFVFGQPLVFAFTLAITVLVIACPHALGLAIPVVTSISTSLAAKNGIFIKDLSKLEIIKNASYVVFDKTGTLTEGGFGVTDVALLDEYHVNENQFIGLVASVEKHSSHVIGSAIVDYAREKNIELASIRDFKNIAGRGIKASVGSSEYLIGNNIFMAENEVLEERKNPHQDFLRQSKTVVFVAKDGRLIGLIALADKIRTESYEAVKAIKSMGIKPVMITGDNKETAINAAEALGIEIYFAEVLPEDKYKYIKKLQEDGSVVMMVGDGVNDAPALAQADIGVAIGAGTDVAAEAGDVVLTRSNPMDAARLIVLSKKVYGKMIQNLIWALGYNVVAIPAAAGVFASFGFFLRPEIGAIVMSMSTVIVVANALTLKRIKL</sequence>
<dbReference type="NCBIfam" id="TIGR01494">
    <property type="entry name" value="ATPase_P-type"/>
    <property type="match status" value="1"/>
</dbReference>
<comment type="subcellular location">
    <subcellularLocation>
        <location evidence="10">Cell membrane</location>
    </subcellularLocation>
    <subcellularLocation>
        <location evidence="1">Endomembrane system</location>
        <topology evidence="1">Multi-pass membrane protein</topology>
    </subcellularLocation>
</comment>
<dbReference type="Pfam" id="PF00122">
    <property type="entry name" value="E1-E2_ATPase"/>
    <property type="match status" value="1"/>
</dbReference>
<organism evidence="12 13">
    <name type="scientific">Candidatus Terrybacteria bacterium CG10_big_fil_rev_8_21_14_0_10_41_10</name>
    <dbReference type="NCBI Taxonomy" id="1975026"/>
    <lineage>
        <taxon>Bacteria</taxon>
        <taxon>Candidatus Terryibacteriota</taxon>
    </lineage>
</organism>
<name>A0A2M8LBY3_9BACT</name>
<proteinExistence type="inferred from homology"/>
<dbReference type="SFLD" id="SFLDS00003">
    <property type="entry name" value="Haloacid_Dehalogenase"/>
    <property type="match status" value="1"/>
</dbReference>
<dbReference type="InterPro" id="IPR023214">
    <property type="entry name" value="HAD_sf"/>
</dbReference>
<evidence type="ECO:0000256" key="1">
    <source>
        <dbReference type="ARBA" id="ARBA00004127"/>
    </source>
</evidence>
<dbReference type="EMBL" id="PFER01000002">
    <property type="protein sequence ID" value="PJE74140.1"/>
    <property type="molecule type" value="Genomic_DNA"/>
</dbReference>
<feature type="transmembrane region" description="Helical" evidence="10">
    <location>
        <begin position="60"/>
        <end position="77"/>
    </location>
</feature>